<evidence type="ECO:0000256" key="1">
    <source>
        <dbReference type="SAM" id="MobiDB-lite"/>
    </source>
</evidence>
<dbReference type="InterPro" id="IPR007197">
    <property type="entry name" value="rSAM"/>
</dbReference>
<dbReference type="SMART" id="SM00729">
    <property type="entry name" value="Elp3"/>
    <property type="match status" value="1"/>
</dbReference>
<dbReference type="CDD" id="cd01335">
    <property type="entry name" value="Radical_SAM"/>
    <property type="match status" value="1"/>
</dbReference>
<dbReference type="Pfam" id="PF04055">
    <property type="entry name" value="Radical_SAM"/>
    <property type="match status" value="1"/>
</dbReference>
<proteinExistence type="predicted"/>
<accession>A0A7C2XGF6</accession>
<dbReference type="SUPFAM" id="SSF102114">
    <property type="entry name" value="Radical SAM enzymes"/>
    <property type="match status" value="1"/>
</dbReference>
<dbReference type="Proteomes" id="UP000885986">
    <property type="component" value="Unassembled WGS sequence"/>
</dbReference>
<dbReference type="InterPro" id="IPR018768">
    <property type="entry name" value="DUF2344"/>
</dbReference>
<dbReference type="EMBL" id="DSDS01000043">
    <property type="protein sequence ID" value="HET97470.1"/>
    <property type="molecule type" value="Genomic_DNA"/>
</dbReference>
<name>A0A7C2XGF6_9BACT</name>
<dbReference type="Gene3D" id="3.80.30.20">
    <property type="entry name" value="tm_1862 like domain"/>
    <property type="match status" value="1"/>
</dbReference>
<dbReference type="PROSITE" id="PS51918">
    <property type="entry name" value="RADICAL_SAM"/>
    <property type="match status" value="1"/>
</dbReference>
<dbReference type="GO" id="GO:0003824">
    <property type="term" value="F:catalytic activity"/>
    <property type="evidence" value="ECO:0007669"/>
    <property type="project" value="InterPro"/>
</dbReference>
<dbReference type="GO" id="GO:0051536">
    <property type="term" value="F:iron-sulfur cluster binding"/>
    <property type="evidence" value="ECO:0007669"/>
    <property type="project" value="InterPro"/>
</dbReference>
<feature type="domain" description="Radical SAM core" evidence="2">
    <location>
        <begin position="253"/>
        <end position="479"/>
    </location>
</feature>
<gene>
    <name evidence="3" type="ORF">ENN98_01950</name>
</gene>
<dbReference type="InterPro" id="IPR023404">
    <property type="entry name" value="rSAM_horseshoe"/>
</dbReference>
<dbReference type="InterPro" id="IPR023862">
    <property type="entry name" value="CHP03960_rSAM"/>
</dbReference>
<dbReference type="SFLD" id="SFLDS00029">
    <property type="entry name" value="Radical_SAM"/>
    <property type="match status" value="1"/>
</dbReference>
<dbReference type="Pfam" id="PF10105">
    <property type="entry name" value="DUF2344"/>
    <property type="match status" value="1"/>
</dbReference>
<evidence type="ECO:0000259" key="2">
    <source>
        <dbReference type="PROSITE" id="PS51918"/>
    </source>
</evidence>
<dbReference type="NCBIfam" id="TIGR03960">
    <property type="entry name" value="rSAM_fuse_unch"/>
    <property type="match status" value="1"/>
</dbReference>
<organism evidence="3">
    <name type="scientific">Desulfurivibrio alkaliphilus</name>
    <dbReference type="NCBI Taxonomy" id="427923"/>
    <lineage>
        <taxon>Bacteria</taxon>
        <taxon>Pseudomonadati</taxon>
        <taxon>Thermodesulfobacteriota</taxon>
        <taxon>Desulfobulbia</taxon>
        <taxon>Desulfobulbales</taxon>
        <taxon>Desulfobulbaceae</taxon>
        <taxon>Desulfurivibrio</taxon>
    </lineage>
</organism>
<dbReference type="Pfam" id="PF19864">
    <property type="entry name" value="Radical_SAM_N2"/>
    <property type="match status" value="1"/>
</dbReference>
<dbReference type="InterPro" id="IPR058240">
    <property type="entry name" value="rSAM_sf"/>
</dbReference>
<dbReference type="NCBIfam" id="TIGR03936">
    <property type="entry name" value="sam_1_link_chp"/>
    <property type="match status" value="1"/>
</dbReference>
<dbReference type="PANTHER" id="PTHR42731">
    <property type="entry name" value="SLL1084 PROTEIN"/>
    <property type="match status" value="1"/>
</dbReference>
<dbReference type="PANTHER" id="PTHR42731:SF1">
    <property type="entry name" value="RADICAL SAM DOMAIN PROTEIN"/>
    <property type="match status" value="1"/>
</dbReference>
<dbReference type="SFLD" id="SFLDG01082">
    <property type="entry name" value="B12-binding_domain_containing"/>
    <property type="match status" value="1"/>
</dbReference>
<sequence>MDKIDLDTILAGIARPGRYCGNEFNAVKKDWDRSDLRLALIFPDLYEIGMSHQGLQILYHLVNARPEWLAERAYAPDLDLEAALRQAGLPLFSLESRRPLADFDLLGITLPYELCYSNILTILDLAGLPLRAAERGDAHPLVIGGGPCAFHPEPVADFFDAILLGDGEEALPEILTLVERAKREEWPRSELLPRLAKVAGVYVPSFFQPRYDRQGFLLGIDNLHPELPPPRRRVLADLDAVASQAPPLVPATRIVHDRLGVEIARGCTRGCRFCQAGIIYRPVRERDPEKVLAETLRKLDESGFDEAALLSLSTGDYACINDLLIRLMDALAARRVSLSLPSMRVGTLTREMMKQIRRVRKTGFTLAPEAGSERLRRVINKGISEADLLNAATSAFSLGWQLIKLYFMFGLPTETEEDLAAIPELAGKVLRAGGGRGQVTVSSAIFVPKPHTPFEREPQLGIAEGFARIDFLKEKLRNRKFKLKWHDPRQSFLEGVFCRGDRRLGLLLEKAWRAGARLDAWSDHFNLERWQTAAAELGLDLDSYLRRRRDDEPQPWDHIDVGVERRFLVEEYRKALVEEYTPDCRVHGCAQCGLCDFKRVKPVVFRKWPGDGGQSPRRVDPPPAPGGKPPLAVGYRLIYARRAEARLLGHLEIMQIFFRAFRRAGWPLSFSQGFNPSPKVSFGPALPLGTESLAEFLWLELTLPLADSEAARRALNRQLPSGLEILSLRPGGRGQAVRSLSAYRITLPREGERKFDPRVAADLLANDEFVMTVQRKGKERTLDVRPAIHDCVVHGPGELELVLVQEASRPTVKPLEAAGACFSLAPEQLRAARVLKLWSKDAE</sequence>
<evidence type="ECO:0000313" key="3">
    <source>
        <dbReference type="EMBL" id="HET97470.1"/>
    </source>
</evidence>
<dbReference type="InterPro" id="IPR045784">
    <property type="entry name" value="Radical_SAM_N2"/>
</dbReference>
<reference evidence="3" key="1">
    <citation type="journal article" date="2020" name="mSystems">
        <title>Genome- and Community-Level Interaction Insights into Carbon Utilization and Element Cycling Functions of Hydrothermarchaeota in Hydrothermal Sediment.</title>
        <authorList>
            <person name="Zhou Z."/>
            <person name="Liu Y."/>
            <person name="Xu W."/>
            <person name="Pan J."/>
            <person name="Luo Z.H."/>
            <person name="Li M."/>
        </authorList>
    </citation>
    <scope>NUCLEOTIDE SEQUENCE [LARGE SCALE GENOMIC DNA]</scope>
    <source>
        <strain evidence="3">SpSt-1224</strain>
    </source>
</reference>
<comment type="caution">
    <text evidence="3">The sequence shown here is derived from an EMBL/GenBank/DDBJ whole genome shotgun (WGS) entry which is preliminary data.</text>
</comment>
<dbReference type="InterPro" id="IPR006638">
    <property type="entry name" value="Elp3/MiaA/NifB-like_rSAM"/>
</dbReference>
<feature type="region of interest" description="Disordered" evidence="1">
    <location>
        <begin position="608"/>
        <end position="627"/>
    </location>
</feature>
<dbReference type="AlphaFoldDB" id="A0A7C2XGF6"/>
<protein>
    <submittedName>
        <fullName evidence="3">TIGR03960 family B12-binding radical SAM protein</fullName>
    </submittedName>
</protein>